<keyword evidence="3" id="KW-0328">Glycosyltransferase</keyword>
<keyword evidence="2" id="KW-1003">Cell membrane</keyword>
<dbReference type="RefSeq" id="WP_035260276.1">
    <property type="nucleotide sequence ID" value="NZ_JFKE01000005.1"/>
</dbReference>
<keyword evidence="5 8" id="KW-0812">Transmembrane</keyword>
<keyword evidence="4" id="KW-0808">Transferase</keyword>
<evidence type="ECO:0000256" key="4">
    <source>
        <dbReference type="ARBA" id="ARBA00022679"/>
    </source>
</evidence>
<dbReference type="GO" id="GO:0009103">
    <property type="term" value="P:lipopolysaccharide biosynthetic process"/>
    <property type="evidence" value="ECO:0007669"/>
    <property type="project" value="UniProtKB-ARBA"/>
</dbReference>
<organism evidence="10 11">
    <name type="scientific">Actibacterium mucosum KCTC 23349</name>
    <dbReference type="NCBI Taxonomy" id="1454373"/>
    <lineage>
        <taxon>Bacteria</taxon>
        <taxon>Pseudomonadati</taxon>
        <taxon>Pseudomonadota</taxon>
        <taxon>Alphaproteobacteria</taxon>
        <taxon>Rhodobacterales</taxon>
        <taxon>Roseobacteraceae</taxon>
        <taxon>Actibacterium</taxon>
    </lineage>
</organism>
<evidence type="ECO:0000256" key="5">
    <source>
        <dbReference type="ARBA" id="ARBA00022692"/>
    </source>
</evidence>
<evidence type="ECO:0000313" key="11">
    <source>
        <dbReference type="Proteomes" id="UP000026249"/>
    </source>
</evidence>
<feature type="transmembrane region" description="Helical" evidence="8">
    <location>
        <begin position="281"/>
        <end position="303"/>
    </location>
</feature>
<proteinExistence type="predicted"/>
<name>A0A037ZJS3_9RHOB</name>
<dbReference type="PANTHER" id="PTHR33908:SF11">
    <property type="entry name" value="MEMBRANE PROTEIN"/>
    <property type="match status" value="1"/>
</dbReference>
<evidence type="ECO:0000256" key="2">
    <source>
        <dbReference type="ARBA" id="ARBA00022475"/>
    </source>
</evidence>
<dbReference type="GO" id="GO:0016763">
    <property type="term" value="F:pentosyltransferase activity"/>
    <property type="evidence" value="ECO:0007669"/>
    <property type="project" value="TreeGrafter"/>
</dbReference>
<feature type="transmembrane region" description="Helical" evidence="8">
    <location>
        <begin position="169"/>
        <end position="188"/>
    </location>
</feature>
<evidence type="ECO:0000256" key="3">
    <source>
        <dbReference type="ARBA" id="ARBA00022676"/>
    </source>
</evidence>
<evidence type="ECO:0000256" key="1">
    <source>
        <dbReference type="ARBA" id="ARBA00004651"/>
    </source>
</evidence>
<gene>
    <name evidence="10" type="ORF">ACMU_15100</name>
</gene>
<feature type="domain" description="Glycosyltransferase RgtA/B/C/D-like" evidence="9">
    <location>
        <begin position="59"/>
        <end position="211"/>
    </location>
</feature>
<evidence type="ECO:0000256" key="7">
    <source>
        <dbReference type="ARBA" id="ARBA00023136"/>
    </source>
</evidence>
<feature type="transmembrane region" description="Helical" evidence="8">
    <location>
        <begin position="12"/>
        <end position="31"/>
    </location>
</feature>
<protein>
    <recommendedName>
        <fullName evidence="9">Glycosyltransferase RgtA/B/C/D-like domain-containing protein</fullName>
    </recommendedName>
</protein>
<feature type="transmembrane region" description="Helical" evidence="8">
    <location>
        <begin position="248"/>
        <end position="269"/>
    </location>
</feature>
<keyword evidence="7 8" id="KW-0472">Membrane</keyword>
<feature type="transmembrane region" description="Helical" evidence="8">
    <location>
        <begin position="104"/>
        <end position="122"/>
    </location>
</feature>
<keyword evidence="11" id="KW-1185">Reference proteome</keyword>
<dbReference type="InterPro" id="IPR038731">
    <property type="entry name" value="RgtA/B/C-like"/>
</dbReference>
<feature type="transmembrane region" description="Helical" evidence="8">
    <location>
        <begin position="309"/>
        <end position="329"/>
    </location>
</feature>
<dbReference type="Proteomes" id="UP000026249">
    <property type="component" value="Unassembled WGS sequence"/>
</dbReference>
<evidence type="ECO:0000256" key="6">
    <source>
        <dbReference type="ARBA" id="ARBA00022989"/>
    </source>
</evidence>
<evidence type="ECO:0000256" key="8">
    <source>
        <dbReference type="SAM" id="Phobius"/>
    </source>
</evidence>
<dbReference type="EMBL" id="JFKE01000005">
    <property type="protein sequence ID" value="KAJ55081.1"/>
    <property type="molecule type" value="Genomic_DNA"/>
</dbReference>
<feature type="transmembrane region" description="Helical" evidence="8">
    <location>
        <begin position="131"/>
        <end position="149"/>
    </location>
</feature>
<feature type="transmembrane region" description="Helical" evidence="8">
    <location>
        <begin position="200"/>
        <end position="217"/>
    </location>
</feature>
<dbReference type="PANTHER" id="PTHR33908">
    <property type="entry name" value="MANNOSYLTRANSFERASE YKCB-RELATED"/>
    <property type="match status" value="1"/>
</dbReference>
<evidence type="ECO:0000259" key="9">
    <source>
        <dbReference type="Pfam" id="PF13231"/>
    </source>
</evidence>
<dbReference type="Pfam" id="PF13231">
    <property type="entry name" value="PMT_2"/>
    <property type="match status" value="1"/>
</dbReference>
<dbReference type="GO" id="GO:0005886">
    <property type="term" value="C:plasma membrane"/>
    <property type="evidence" value="ECO:0007669"/>
    <property type="project" value="UniProtKB-SubCell"/>
</dbReference>
<dbReference type="AlphaFoldDB" id="A0A037ZJS3"/>
<comment type="subcellular location">
    <subcellularLocation>
        <location evidence="1">Cell membrane</location>
        <topology evidence="1">Multi-pass membrane protein</topology>
    </subcellularLocation>
</comment>
<keyword evidence="6 8" id="KW-1133">Transmembrane helix</keyword>
<comment type="caution">
    <text evidence="10">The sequence shown here is derived from an EMBL/GenBank/DDBJ whole genome shotgun (WGS) entry which is preliminary data.</text>
</comment>
<feature type="transmembrane region" description="Helical" evidence="8">
    <location>
        <begin position="336"/>
        <end position="357"/>
    </location>
</feature>
<dbReference type="STRING" id="1454373.ACMU_15100"/>
<evidence type="ECO:0000313" key="10">
    <source>
        <dbReference type="EMBL" id="KAJ55081.1"/>
    </source>
</evidence>
<sequence length="480" mass="52172">MTDRAEDHRVTRLFVIVVVLYFTGQMVLRLLHGGAYELDEAELSIMTPGYAWGYGPQLPLYNWLQLSVFHLLGRSLFALALLKALLLAGIYLGLFLGLRMYAPARSAALAAVSLFLVPYMAYETQRATSHTTIMLCMSSLFLAAFFWAAKKRSWAAYATLGLTMLVGGVSKYNFWLLPVCLFLAALILPKWRHAVATPKLALPFAIIGLLWLPYGWMLNNPTLAFASVGKIAMGTHATPTWVQGLSEAALAVISMVLFPLAIWGGALAFGRQPARNATPDLARLFSWTSGLMAGGICIGVIVADAGNVSAHWMLPLSILLLVSLALWLAPRLSERGATVLVIAAVVLALIVAAGLTYDRYKYGARKDADFVSLPSQIAEVTGNAATLIVADFFVSGNLKRLLPNADIAPYLARARFQHDGQQVLLIFRKNQPSDVEQALALAGWAEVNEFDTVATGSFALPYQRGGDPLELPFVLVRLAS</sequence>
<feature type="transmembrane region" description="Helical" evidence="8">
    <location>
        <begin position="76"/>
        <end position="98"/>
    </location>
</feature>
<reference evidence="10 11" key="1">
    <citation type="submission" date="2014-03" db="EMBL/GenBank/DDBJ databases">
        <title>Draft Genome Sequence of Actibacterium mucosum KCTC 23349, a Marine Alphaproteobacterium with Complex Ionic Requirements Isolated from Mediterranean Seawater at Malvarrosa Beach, Valencia, Spain.</title>
        <authorList>
            <person name="Arahal D.R."/>
            <person name="Shao Z."/>
            <person name="Lai Q."/>
            <person name="Pujalte M.J."/>
        </authorList>
    </citation>
    <scope>NUCLEOTIDE SEQUENCE [LARGE SCALE GENOMIC DNA]</scope>
    <source>
        <strain evidence="10 11">KCTC 23349</strain>
    </source>
</reference>
<dbReference type="OrthoDB" id="9153955at2"/>
<dbReference type="InterPro" id="IPR050297">
    <property type="entry name" value="LipidA_mod_glycosyltrf_83"/>
</dbReference>
<accession>A0A037ZJS3</accession>